<comment type="caution">
    <text evidence="3">The sequence shown here is derived from an EMBL/GenBank/DDBJ whole genome shotgun (WGS) entry which is preliminary data.</text>
</comment>
<dbReference type="Pfam" id="PF24883">
    <property type="entry name" value="NPHP3_N"/>
    <property type="match status" value="1"/>
</dbReference>
<dbReference type="eggNOG" id="ENOG502QWK4">
    <property type="taxonomic scope" value="Eukaryota"/>
</dbReference>
<dbReference type="PANTHER" id="PTHR10039">
    <property type="entry name" value="AMELOGENIN"/>
    <property type="match status" value="1"/>
</dbReference>
<proteinExistence type="predicted"/>
<dbReference type="InterPro" id="IPR027417">
    <property type="entry name" value="P-loop_NTPase"/>
</dbReference>
<dbReference type="AlphaFoldDB" id="A0A0W0EVI8"/>
<sequence>MAGAFHSARDFDISGGTFNVIHGVQNNHFSAPDDVLRFLAGRASGNAAYNAGQRFPPPKCHPGTRVKVLEALSKWIEDDSKSTRVYWLHGPVGVGKSAIAQTLSEKYASTKLAAAFFFSRNDATRNELDSFVATIAYQFCTSDTLRDVVGPLILEAIRSNPRIFDTSVENQFLRLLLEPFSKLTPAQRQQLPNLIVVDGLDECVYIPSQERLLMIIGGAIAFSASFPFIFLICSRPEPTIVDGFDDAGFASNLKRLSISYAYKDIQKYLVEEFARLRKKYRAALQEEDESWPGEGAIWALVRRACGQFIFAATVIKYIDNRDELPQDRLKTILTVQPGGVLDSPYPDLDLLYRQILSMYPNWDRVRPILRLLVTPDFRPYGFTRTNWYLSTPSFRSKSIIAALLKLRVGEVETSLSRLHSMIYIPPQHHKSWDAVHILHASFAEFLLDSTRSGEYHTPVMSLMEYWDLVGALLLREFSSYTRDYPPYCMPRQSFLASFEIWQDKIDGAKTGLMPFALDHWSHYCTRIVGSPSDDLLVALDEFDPYSVLTMLIKRTPGVWSWEMLWNKSLKWAQFLGERAPKKFISRLESFFSGFHIGLAPEPHPRTTLELEKALFGSMLMRGPPKAFLVLPPAMDTSILPENWLVAHIAFDATFRNSGLQYSVNNIPFQEPYSQFQRVIRAVLKTMLRSIQSRPPPRLRAPHPELWSKRIAWNALLSSSRPCTPILLPASDIFQSPIPHP</sequence>
<keyword evidence="1" id="KW-0677">Repeat</keyword>
<dbReference type="PANTHER" id="PTHR10039:SF17">
    <property type="entry name" value="FUNGAL STAND N-TERMINAL GOODBYE DOMAIN-CONTAINING PROTEIN-RELATED"/>
    <property type="match status" value="1"/>
</dbReference>
<dbReference type="InterPro" id="IPR056884">
    <property type="entry name" value="NPHP3-like_N"/>
</dbReference>
<evidence type="ECO:0000313" key="4">
    <source>
        <dbReference type="Proteomes" id="UP000054988"/>
    </source>
</evidence>
<gene>
    <name evidence="3" type="ORF">WG66_19348</name>
</gene>
<feature type="domain" description="Nephrocystin 3-like N-terminal" evidence="2">
    <location>
        <begin position="71"/>
        <end position="235"/>
    </location>
</feature>
<dbReference type="SUPFAM" id="SSF52540">
    <property type="entry name" value="P-loop containing nucleoside triphosphate hydrolases"/>
    <property type="match status" value="1"/>
</dbReference>
<protein>
    <recommendedName>
        <fullName evidence="2">Nephrocystin 3-like N-terminal domain-containing protein</fullName>
    </recommendedName>
</protein>
<dbReference type="Gene3D" id="3.40.50.300">
    <property type="entry name" value="P-loop containing nucleotide triphosphate hydrolases"/>
    <property type="match status" value="1"/>
</dbReference>
<evidence type="ECO:0000259" key="2">
    <source>
        <dbReference type="Pfam" id="PF24883"/>
    </source>
</evidence>
<dbReference type="EMBL" id="LATX01002504">
    <property type="protein sequence ID" value="KTB28083.1"/>
    <property type="molecule type" value="Genomic_DNA"/>
</dbReference>
<name>A0A0W0EVI8_MONRR</name>
<reference evidence="3 4" key="1">
    <citation type="submission" date="2015-12" db="EMBL/GenBank/DDBJ databases">
        <title>Draft genome sequence of Moniliophthora roreri, the causal agent of frosty pod rot of cacao.</title>
        <authorList>
            <person name="Aime M.C."/>
            <person name="Diaz-Valderrama J.R."/>
            <person name="Kijpornyongpan T."/>
            <person name="Phillips-Mora W."/>
        </authorList>
    </citation>
    <scope>NUCLEOTIDE SEQUENCE [LARGE SCALE GENOMIC DNA]</scope>
    <source>
        <strain evidence="3 4">MCA 2952</strain>
    </source>
</reference>
<accession>A0A0W0EVI8</accession>
<evidence type="ECO:0000256" key="1">
    <source>
        <dbReference type="ARBA" id="ARBA00022737"/>
    </source>
</evidence>
<organism evidence="3 4">
    <name type="scientific">Moniliophthora roreri</name>
    <name type="common">Frosty pod rot fungus</name>
    <name type="synonym">Monilia roreri</name>
    <dbReference type="NCBI Taxonomy" id="221103"/>
    <lineage>
        <taxon>Eukaryota</taxon>
        <taxon>Fungi</taxon>
        <taxon>Dikarya</taxon>
        <taxon>Basidiomycota</taxon>
        <taxon>Agaricomycotina</taxon>
        <taxon>Agaricomycetes</taxon>
        <taxon>Agaricomycetidae</taxon>
        <taxon>Agaricales</taxon>
        <taxon>Marasmiineae</taxon>
        <taxon>Marasmiaceae</taxon>
        <taxon>Moniliophthora</taxon>
    </lineage>
</organism>
<evidence type="ECO:0000313" key="3">
    <source>
        <dbReference type="EMBL" id="KTB28083.1"/>
    </source>
</evidence>
<dbReference type="Proteomes" id="UP000054988">
    <property type="component" value="Unassembled WGS sequence"/>
</dbReference>